<dbReference type="Pfam" id="PF25327">
    <property type="entry name" value="UBL_ZFAND1"/>
    <property type="match status" value="1"/>
</dbReference>
<protein>
    <recommendedName>
        <fullName evidence="5">AN1-type domain-containing protein</fullName>
    </recommendedName>
</protein>
<keyword evidence="2 4" id="KW-0863">Zinc-finger</keyword>
<dbReference type="GO" id="GO:0005737">
    <property type="term" value="C:cytoplasm"/>
    <property type="evidence" value="ECO:0007669"/>
    <property type="project" value="TreeGrafter"/>
</dbReference>
<accession>A0A9P4S594</accession>
<dbReference type="Proteomes" id="UP000799429">
    <property type="component" value="Unassembled WGS sequence"/>
</dbReference>
<keyword evidence="1" id="KW-0479">Metal-binding</keyword>
<evidence type="ECO:0000256" key="1">
    <source>
        <dbReference type="ARBA" id="ARBA00022723"/>
    </source>
</evidence>
<dbReference type="GO" id="GO:0008270">
    <property type="term" value="F:zinc ion binding"/>
    <property type="evidence" value="ECO:0007669"/>
    <property type="project" value="UniProtKB-KW"/>
</dbReference>
<evidence type="ECO:0000256" key="2">
    <source>
        <dbReference type="ARBA" id="ARBA00022771"/>
    </source>
</evidence>
<dbReference type="SMART" id="SM00154">
    <property type="entry name" value="ZnF_AN1"/>
    <property type="match status" value="2"/>
</dbReference>
<keyword evidence="3" id="KW-0862">Zinc</keyword>
<dbReference type="OrthoDB" id="431929at2759"/>
<dbReference type="InterPro" id="IPR057358">
    <property type="entry name" value="UBL_ZFAND1-like"/>
</dbReference>
<dbReference type="PROSITE" id="PS51039">
    <property type="entry name" value="ZF_AN1"/>
    <property type="match status" value="1"/>
</dbReference>
<comment type="caution">
    <text evidence="6">The sequence shown here is derived from an EMBL/GenBank/DDBJ whole genome shotgun (WGS) entry which is preliminary data.</text>
</comment>
<dbReference type="PANTHER" id="PTHR14677:SF40">
    <property type="entry name" value="CDC48-ASSOCIATED UBIQUITIN-LIKE_ZINC FINGER PROTEIN 1"/>
    <property type="match status" value="1"/>
</dbReference>
<dbReference type="Pfam" id="PF01428">
    <property type="entry name" value="zf-AN1"/>
    <property type="match status" value="2"/>
</dbReference>
<dbReference type="Gene3D" id="4.10.1110.10">
    <property type="entry name" value="AN1-like Zinc finger"/>
    <property type="match status" value="2"/>
</dbReference>
<evidence type="ECO:0000313" key="7">
    <source>
        <dbReference type="Proteomes" id="UP000799429"/>
    </source>
</evidence>
<evidence type="ECO:0000256" key="4">
    <source>
        <dbReference type="PROSITE-ProRule" id="PRU00449"/>
    </source>
</evidence>
<evidence type="ECO:0000259" key="5">
    <source>
        <dbReference type="PROSITE" id="PS51039"/>
    </source>
</evidence>
<dbReference type="InterPro" id="IPR000058">
    <property type="entry name" value="Znf_AN1"/>
</dbReference>
<feature type="domain" description="AN1-type" evidence="5">
    <location>
        <begin position="25"/>
        <end position="73"/>
    </location>
</feature>
<gene>
    <name evidence="6" type="ORF">M501DRAFT_1019317</name>
</gene>
<organism evidence="6 7">
    <name type="scientific">Patellaria atrata CBS 101060</name>
    <dbReference type="NCBI Taxonomy" id="1346257"/>
    <lineage>
        <taxon>Eukaryota</taxon>
        <taxon>Fungi</taxon>
        <taxon>Dikarya</taxon>
        <taxon>Ascomycota</taxon>
        <taxon>Pezizomycotina</taxon>
        <taxon>Dothideomycetes</taxon>
        <taxon>Dothideomycetes incertae sedis</taxon>
        <taxon>Patellariales</taxon>
        <taxon>Patellariaceae</taxon>
        <taxon>Patellaria</taxon>
    </lineage>
</organism>
<reference evidence="6" key="1">
    <citation type="journal article" date="2020" name="Stud. Mycol.">
        <title>101 Dothideomycetes genomes: a test case for predicting lifestyles and emergence of pathogens.</title>
        <authorList>
            <person name="Haridas S."/>
            <person name="Albert R."/>
            <person name="Binder M."/>
            <person name="Bloem J."/>
            <person name="Labutti K."/>
            <person name="Salamov A."/>
            <person name="Andreopoulos B."/>
            <person name="Baker S."/>
            <person name="Barry K."/>
            <person name="Bills G."/>
            <person name="Bluhm B."/>
            <person name="Cannon C."/>
            <person name="Castanera R."/>
            <person name="Culley D."/>
            <person name="Daum C."/>
            <person name="Ezra D."/>
            <person name="Gonzalez J."/>
            <person name="Henrissat B."/>
            <person name="Kuo A."/>
            <person name="Liang C."/>
            <person name="Lipzen A."/>
            <person name="Lutzoni F."/>
            <person name="Magnuson J."/>
            <person name="Mondo S."/>
            <person name="Nolan M."/>
            <person name="Ohm R."/>
            <person name="Pangilinan J."/>
            <person name="Park H.-J."/>
            <person name="Ramirez L."/>
            <person name="Alfaro M."/>
            <person name="Sun H."/>
            <person name="Tritt A."/>
            <person name="Yoshinaga Y."/>
            <person name="Zwiers L.-H."/>
            <person name="Turgeon B."/>
            <person name="Goodwin S."/>
            <person name="Spatafora J."/>
            <person name="Crous P."/>
            <person name="Grigoriev I."/>
        </authorList>
    </citation>
    <scope>NUCLEOTIDE SEQUENCE</scope>
    <source>
        <strain evidence="6">CBS 101060</strain>
    </source>
</reference>
<evidence type="ECO:0000256" key="3">
    <source>
        <dbReference type="ARBA" id="ARBA00022833"/>
    </source>
</evidence>
<keyword evidence="7" id="KW-1185">Reference proteome</keyword>
<dbReference type="PANTHER" id="PTHR14677">
    <property type="entry name" value="ARSENITE INDUCUBLE RNA ASSOCIATED PROTEIN AIP-1-RELATED"/>
    <property type="match status" value="1"/>
</dbReference>
<name>A0A9P4S594_9PEZI</name>
<dbReference type="EMBL" id="MU006105">
    <property type="protein sequence ID" value="KAF2836110.1"/>
    <property type="molecule type" value="Genomic_DNA"/>
</dbReference>
<proteinExistence type="predicted"/>
<sequence length="313" mass="34348">MAPLNIPPERSEAQSYTSMSVGDVEAIGAHCQMAFCHQLDFLPFRCESCKGKFCLDHRTESAHNCSNAGAWARARRQDSIGTYRPTQKPSLLNHEQQCSSPVCKTLVNTALTPGVHCSNCNRQYCLKHRMQEDHDCSNLKPLGARPSQGSTQKEKGLAALGKLKAWSLAKKNNFPKAPVLKKPSAAATSRATQLAELNKLKSTARGDDKVPVEKRVYLYVEASADTTTAKFPTGKFFYSRDWSIGRVLDAAAKALQVENVNNRGDDEAVRLRVFHVEQGRLLDFGEKVGEVLQSGNTIVLLRGVGPPIPDLIG</sequence>
<dbReference type="SUPFAM" id="SSF118310">
    <property type="entry name" value="AN1-like Zinc finger"/>
    <property type="match status" value="2"/>
</dbReference>
<evidence type="ECO:0000313" key="6">
    <source>
        <dbReference type="EMBL" id="KAF2836110.1"/>
    </source>
</evidence>
<dbReference type="InterPro" id="IPR035896">
    <property type="entry name" value="AN1-like_Znf"/>
</dbReference>
<dbReference type="AlphaFoldDB" id="A0A9P4S594"/>